<comment type="caution">
    <text evidence="4">The sequence shown here is derived from an EMBL/GenBank/DDBJ whole genome shotgun (WGS) entry which is preliminary data.</text>
</comment>
<proteinExistence type="predicted"/>
<name>A0A226E4J2_FOLCA</name>
<feature type="chain" id="PRO_5012578760" evidence="3">
    <location>
        <begin position="26"/>
        <end position="182"/>
    </location>
</feature>
<evidence type="ECO:0000313" key="4">
    <source>
        <dbReference type="EMBL" id="OXA51944.1"/>
    </source>
</evidence>
<keyword evidence="4" id="KW-0418">Kinase</keyword>
<accession>A0A226E4J2</accession>
<keyword evidence="5" id="KW-1185">Reference proteome</keyword>
<keyword evidence="4" id="KW-0675">Receptor</keyword>
<organism evidence="4 5">
    <name type="scientific">Folsomia candida</name>
    <name type="common">Springtail</name>
    <dbReference type="NCBI Taxonomy" id="158441"/>
    <lineage>
        <taxon>Eukaryota</taxon>
        <taxon>Metazoa</taxon>
        <taxon>Ecdysozoa</taxon>
        <taxon>Arthropoda</taxon>
        <taxon>Hexapoda</taxon>
        <taxon>Collembola</taxon>
        <taxon>Entomobryomorpha</taxon>
        <taxon>Isotomoidea</taxon>
        <taxon>Isotomidae</taxon>
        <taxon>Proisotominae</taxon>
        <taxon>Folsomia</taxon>
    </lineage>
</organism>
<feature type="compositionally biased region" description="Low complexity" evidence="1">
    <location>
        <begin position="125"/>
        <end position="136"/>
    </location>
</feature>
<keyword evidence="3" id="KW-0732">Signal</keyword>
<dbReference type="GO" id="GO:0016301">
    <property type="term" value="F:kinase activity"/>
    <property type="evidence" value="ECO:0007669"/>
    <property type="project" value="UniProtKB-KW"/>
</dbReference>
<gene>
    <name evidence="4" type="ORF">Fcan01_13658</name>
</gene>
<evidence type="ECO:0000256" key="1">
    <source>
        <dbReference type="SAM" id="MobiDB-lite"/>
    </source>
</evidence>
<dbReference type="Proteomes" id="UP000198287">
    <property type="component" value="Unassembled WGS sequence"/>
</dbReference>
<evidence type="ECO:0000256" key="3">
    <source>
        <dbReference type="SAM" id="SignalP"/>
    </source>
</evidence>
<keyword evidence="2" id="KW-0812">Transmembrane</keyword>
<protein>
    <submittedName>
        <fullName evidence="4">Proline-rich receptor-like protein kinase PERK5</fullName>
    </submittedName>
</protein>
<dbReference type="AlphaFoldDB" id="A0A226E4J2"/>
<keyword evidence="2" id="KW-1133">Transmembrane helix</keyword>
<feature type="signal peptide" evidence="3">
    <location>
        <begin position="1"/>
        <end position="25"/>
    </location>
</feature>
<reference evidence="4 5" key="1">
    <citation type="submission" date="2015-12" db="EMBL/GenBank/DDBJ databases">
        <title>The genome of Folsomia candida.</title>
        <authorList>
            <person name="Faddeeva A."/>
            <person name="Derks M.F."/>
            <person name="Anvar Y."/>
            <person name="Smit S."/>
            <person name="Van Straalen N."/>
            <person name="Roelofs D."/>
        </authorList>
    </citation>
    <scope>NUCLEOTIDE SEQUENCE [LARGE SCALE GENOMIC DNA]</scope>
    <source>
        <strain evidence="4 5">VU population</strain>
        <tissue evidence="4">Whole body</tissue>
    </source>
</reference>
<keyword evidence="4" id="KW-0808">Transferase</keyword>
<dbReference type="EMBL" id="LNIX01000007">
    <property type="protein sequence ID" value="OXA51944.1"/>
    <property type="molecule type" value="Genomic_DNA"/>
</dbReference>
<feature type="compositionally biased region" description="Low complexity" evidence="1">
    <location>
        <begin position="168"/>
        <end position="182"/>
    </location>
</feature>
<feature type="region of interest" description="Disordered" evidence="1">
    <location>
        <begin position="125"/>
        <end position="182"/>
    </location>
</feature>
<feature type="transmembrane region" description="Helical" evidence="2">
    <location>
        <begin position="71"/>
        <end position="99"/>
    </location>
</feature>
<sequence length="182" mass="20402">MGQVFMWKYFVGIFLLGVCLTEITAQITDQDVVNIIDREWNNEVRRQRMIDDIIYDLDIGERFKDLTGITLGAAVAILIVVIIIPNLVILLVIFTFCYCCQCGVFQKPKSTTNFVHHQPQTYAAPSPAYAPQASKPVGPAVPPKPQHNYSPSPPPSSGMWPWGKEDGNQQQGIQNQGYNSQY</sequence>
<evidence type="ECO:0000256" key="2">
    <source>
        <dbReference type="SAM" id="Phobius"/>
    </source>
</evidence>
<feature type="compositionally biased region" description="Pro residues" evidence="1">
    <location>
        <begin position="139"/>
        <end position="156"/>
    </location>
</feature>
<evidence type="ECO:0000313" key="5">
    <source>
        <dbReference type="Proteomes" id="UP000198287"/>
    </source>
</evidence>
<keyword evidence="2" id="KW-0472">Membrane</keyword>